<proteinExistence type="predicted"/>
<reference evidence="1 2" key="1">
    <citation type="submission" date="2019-03" db="EMBL/GenBank/DDBJ databases">
        <title>Genomic Encyclopedia of Type Strains, Phase IV (KMG-IV): sequencing the most valuable type-strain genomes for metagenomic binning, comparative biology and taxonomic classification.</title>
        <authorList>
            <person name="Goeker M."/>
        </authorList>
    </citation>
    <scope>NUCLEOTIDE SEQUENCE [LARGE SCALE GENOMIC DNA]</scope>
    <source>
        <strain evidence="1 2">DSM 100556</strain>
    </source>
</reference>
<accession>A0A4R1QVC4</accession>
<dbReference type="Proteomes" id="UP000295718">
    <property type="component" value="Unassembled WGS sequence"/>
</dbReference>
<comment type="caution">
    <text evidence="1">The sequence shown here is derived from an EMBL/GenBank/DDBJ whole genome shotgun (WGS) entry which is preliminary data.</text>
</comment>
<dbReference type="AlphaFoldDB" id="A0A4R1QVC4"/>
<evidence type="ECO:0000313" key="2">
    <source>
        <dbReference type="Proteomes" id="UP000295718"/>
    </source>
</evidence>
<dbReference type="EMBL" id="SLUO01000008">
    <property type="protein sequence ID" value="TCL57527.1"/>
    <property type="molecule type" value="Genomic_DNA"/>
</dbReference>
<name>A0A4R1QVC4_9FIRM</name>
<dbReference type="RefSeq" id="WP_051869387.1">
    <property type="nucleotide sequence ID" value="NZ_JPNB01000001.1"/>
</dbReference>
<dbReference type="STRING" id="1469948.GCA_000732725_02030"/>
<sequence>MNKGNELKNEQGNSLGNKLQNEGATVLYGISKVEYGAEGCTPYPMCVKSCANYLGQDVGADFSMAATGAAFRLTWEKGAWNGGNVDVIHTFDNPEEVYRLGVESLGREFHMITRTNSSCDVKFEGNCPDKKSDFTHFIKQRIDAGFPCIALGIIGPPEACIITGYKDNGETLLGWNFFQDAIEFARDVEIDESGYFIASKWWENSDTIAVISIGEKNKPLISNKEIIENAIRVMTGRFYEESGKTFAKGIFAYDAWREGILNEANFPRDAVLPLLAERLMCHGDAMDCLADGRSNAAAYMKRLSDELEEHSDSCRRIEKHFSNVATNIWSMAKILGGYERNEKQMRSFAEPEVRKQLAALIEGCKQEDSKALEELILLSEVL</sequence>
<protein>
    <submittedName>
        <fullName evidence="1">Uncharacterized protein</fullName>
    </submittedName>
</protein>
<organism evidence="1 2">
    <name type="scientific">Kineothrix alysoides</name>
    <dbReference type="NCBI Taxonomy" id="1469948"/>
    <lineage>
        <taxon>Bacteria</taxon>
        <taxon>Bacillati</taxon>
        <taxon>Bacillota</taxon>
        <taxon>Clostridia</taxon>
        <taxon>Lachnospirales</taxon>
        <taxon>Lachnospiraceae</taxon>
        <taxon>Kineothrix</taxon>
    </lineage>
</organism>
<keyword evidence="2" id="KW-1185">Reference proteome</keyword>
<evidence type="ECO:0000313" key="1">
    <source>
        <dbReference type="EMBL" id="TCL57527.1"/>
    </source>
</evidence>
<gene>
    <name evidence="1" type="ORF">EDD76_10862</name>
</gene>